<reference evidence="8" key="2">
    <citation type="submission" date="2015-01" db="EMBL/GenBank/DDBJ databases">
        <title>Evolutionary Origins and Diversification of the Mycorrhizal Mutualists.</title>
        <authorList>
            <consortium name="DOE Joint Genome Institute"/>
            <consortium name="Mycorrhizal Genomics Consortium"/>
            <person name="Kohler A."/>
            <person name="Kuo A."/>
            <person name="Nagy L.G."/>
            <person name="Floudas D."/>
            <person name="Copeland A."/>
            <person name="Barry K.W."/>
            <person name="Cichocki N."/>
            <person name="Veneault-Fourrey C."/>
            <person name="LaButti K."/>
            <person name="Lindquist E.A."/>
            <person name="Lipzen A."/>
            <person name="Lundell T."/>
            <person name="Morin E."/>
            <person name="Murat C."/>
            <person name="Riley R."/>
            <person name="Ohm R."/>
            <person name="Sun H."/>
            <person name="Tunlid A."/>
            <person name="Henrissat B."/>
            <person name="Grigoriev I.V."/>
            <person name="Hibbett D.S."/>
            <person name="Martin F."/>
        </authorList>
    </citation>
    <scope>NUCLEOTIDE SEQUENCE [LARGE SCALE GENOMIC DNA]</scope>
    <source>
        <strain evidence="8">ATCC 200175</strain>
    </source>
</reference>
<dbReference type="GO" id="GO:0050031">
    <property type="term" value="F:L-pipecolate oxidase activity"/>
    <property type="evidence" value="ECO:0007669"/>
    <property type="project" value="TreeGrafter"/>
</dbReference>
<evidence type="ECO:0000256" key="1">
    <source>
        <dbReference type="ARBA" id="ARBA00001974"/>
    </source>
</evidence>
<dbReference type="InterPro" id="IPR036188">
    <property type="entry name" value="FAD/NAD-bd_sf"/>
</dbReference>
<evidence type="ECO:0000313" key="8">
    <source>
        <dbReference type="Proteomes" id="UP000053647"/>
    </source>
</evidence>
<organism evidence="7 8">
    <name type="scientific">Paxillus involutus ATCC 200175</name>
    <dbReference type="NCBI Taxonomy" id="664439"/>
    <lineage>
        <taxon>Eukaryota</taxon>
        <taxon>Fungi</taxon>
        <taxon>Dikarya</taxon>
        <taxon>Basidiomycota</taxon>
        <taxon>Agaricomycotina</taxon>
        <taxon>Agaricomycetes</taxon>
        <taxon>Agaricomycetidae</taxon>
        <taxon>Boletales</taxon>
        <taxon>Paxilineae</taxon>
        <taxon>Paxillaceae</taxon>
        <taxon>Paxillus</taxon>
    </lineage>
</organism>
<evidence type="ECO:0000256" key="4">
    <source>
        <dbReference type="ARBA" id="ARBA00022827"/>
    </source>
</evidence>
<dbReference type="GO" id="GO:0008115">
    <property type="term" value="F:sarcosine oxidase activity"/>
    <property type="evidence" value="ECO:0007669"/>
    <property type="project" value="TreeGrafter"/>
</dbReference>
<gene>
    <name evidence="7" type="ORF">PAXINDRAFT_182622</name>
</gene>
<reference evidence="7 8" key="1">
    <citation type="submission" date="2014-06" db="EMBL/GenBank/DDBJ databases">
        <authorList>
            <consortium name="DOE Joint Genome Institute"/>
            <person name="Kuo A."/>
            <person name="Kohler A."/>
            <person name="Nagy L.G."/>
            <person name="Floudas D."/>
            <person name="Copeland A."/>
            <person name="Barry K.W."/>
            <person name="Cichocki N."/>
            <person name="Veneault-Fourrey C."/>
            <person name="LaButti K."/>
            <person name="Lindquist E.A."/>
            <person name="Lipzen A."/>
            <person name="Lundell T."/>
            <person name="Morin E."/>
            <person name="Murat C."/>
            <person name="Sun H."/>
            <person name="Tunlid A."/>
            <person name="Henrissat B."/>
            <person name="Grigoriev I.V."/>
            <person name="Hibbett D.S."/>
            <person name="Martin F."/>
            <person name="Nordberg H.P."/>
            <person name="Cantor M.N."/>
            <person name="Hua S.X."/>
        </authorList>
    </citation>
    <scope>NUCLEOTIDE SEQUENCE [LARGE SCALE GENOMIC DNA]</scope>
    <source>
        <strain evidence="7 8">ATCC 200175</strain>
    </source>
</reference>
<dbReference type="PANTHER" id="PTHR10961">
    <property type="entry name" value="PEROXISOMAL SARCOSINE OXIDASE"/>
    <property type="match status" value="1"/>
</dbReference>
<dbReference type="PANTHER" id="PTHR10961:SF46">
    <property type="entry name" value="PEROXISOMAL SARCOSINE OXIDASE"/>
    <property type="match status" value="1"/>
</dbReference>
<keyword evidence="4" id="KW-0274">FAD</keyword>
<evidence type="ECO:0000256" key="3">
    <source>
        <dbReference type="ARBA" id="ARBA00022630"/>
    </source>
</evidence>
<keyword evidence="8" id="KW-1185">Reference proteome</keyword>
<protein>
    <recommendedName>
        <fullName evidence="6">FAD dependent oxidoreductase domain-containing protein</fullName>
    </recommendedName>
</protein>
<feature type="domain" description="FAD dependent oxidoreductase" evidence="6">
    <location>
        <begin position="25"/>
        <end position="231"/>
    </location>
</feature>
<dbReference type="InterPro" id="IPR006076">
    <property type="entry name" value="FAD-dep_OxRdtase"/>
</dbReference>
<dbReference type="EMBL" id="KN820144">
    <property type="protein sequence ID" value="KIJ06817.1"/>
    <property type="molecule type" value="Genomic_DNA"/>
</dbReference>
<evidence type="ECO:0000256" key="2">
    <source>
        <dbReference type="ARBA" id="ARBA00010989"/>
    </source>
</evidence>
<comment type="cofactor">
    <cofactor evidence="1">
        <name>FAD</name>
        <dbReference type="ChEBI" id="CHEBI:57692"/>
    </cofactor>
</comment>
<dbReference type="GO" id="GO:0050660">
    <property type="term" value="F:flavin adenine dinucleotide binding"/>
    <property type="evidence" value="ECO:0007669"/>
    <property type="project" value="InterPro"/>
</dbReference>
<dbReference type="Gene3D" id="3.50.50.60">
    <property type="entry name" value="FAD/NAD(P)-binding domain"/>
    <property type="match status" value="2"/>
</dbReference>
<dbReference type="OrthoDB" id="2219495at2759"/>
<evidence type="ECO:0000259" key="6">
    <source>
        <dbReference type="Pfam" id="PF01266"/>
    </source>
</evidence>
<evidence type="ECO:0000313" key="7">
    <source>
        <dbReference type="EMBL" id="KIJ06817.1"/>
    </source>
</evidence>
<keyword evidence="3" id="KW-0285">Flavoprotein</keyword>
<dbReference type="GO" id="GO:0004657">
    <property type="term" value="F:proline dehydrogenase activity"/>
    <property type="evidence" value="ECO:0007669"/>
    <property type="project" value="TreeGrafter"/>
</dbReference>
<dbReference type="Pfam" id="PF01266">
    <property type="entry name" value="DAO"/>
    <property type="match status" value="1"/>
</dbReference>
<name>A0A0C9TF98_PAXIN</name>
<accession>A0A0C9TF98</accession>
<sequence>MSPSSQAPLAPVASPPPPPLVKTTKILIVGAGIFGLSTALHLLERGYSDVTVLDRAGEVPAVDAASTDINKVVRSCYGDIFYTRLAREAMLEWKKPEWEGCYHECGVFNVGGADYDEKSRVNDKEVGAPVEDLPDAQTIRTKFLQFLRRPECTATDLLGPFTNYRGYFNAEGGWAEAARAVRIILERVRAKGGKVLENKEVVGLVKGEDGQTTGAWCRDGERYDAERVVLA</sequence>
<proteinExistence type="inferred from homology"/>
<dbReference type="Proteomes" id="UP000053647">
    <property type="component" value="Unassembled WGS sequence"/>
</dbReference>
<feature type="non-terminal residue" evidence="7">
    <location>
        <position position="231"/>
    </location>
</feature>
<dbReference type="InterPro" id="IPR045170">
    <property type="entry name" value="MTOX"/>
</dbReference>
<evidence type="ECO:0000256" key="5">
    <source>
        <dbReference type="ARBA" id="ARBA00023002"/>
    </source>
</evidence>
<comment type="similarity">
    <text evidence="2">Belongs to the MSOX/MTOX family.</text>
</comment>
<dbReference type="AlphaFoldDB" id="A0A0C9TF98"/>
<dbReference type="SUPFAM" id="SSF51905">
    <property type="entry name" value="FAD/NAD(P)-binding domain"/>
    <property type="match status" value="1"/>
</dbReference>
<dbReference type="HOGENOM" id="CLU_1200164_0_0_1"/>
<keyword evidence="5" id="KW-0560">Oxidoreductase</keyword>